<feature type="binding site" evidence="4">
    <location>
        <begin position="261"/>
        <end position="262"/>
    </location>
    <ligand>
        <name>ATP</name>
        <dbReference type="ChEBI" id="CHEBI:30616"/>
    </ligand>
</feature>
<dbReference type="NCBIfam" id="NF004679">
    <property type="entry name" value="PRK06019.1-5"/>
    <property type="match status" value="1"/>
</dbReference>
<dbReference type="InterPro" id="IPR011054">
    <property type="entry name" value="Rudment_hybrid_motif"/>
</dbReference>
<evidence type="ECO:0000259" key="5">
    <source>
        <dbReference type="PROSITE" id="PS50975"/>
    </source>
</evidence>
<evidence type="ECO:0000256" key="1">
    <source>
        <dbReference type="ARBA" id="ARBA00022741"/>
    </source>
</evidence>
<dbReference type="InterPro" id="IPR013815">
    <property type="entry name" value="ATP_grasp_subdomain_1"/>
</dbReference>
<name>A0A545T025_9GAMM</name>
<dbReference type="UniPathway" id="UPA00074">
    <property type="reaction ID" value="UER00942"/>
</dbReference>
<comment type="function">
    <text evidence="4">Catalyzes the ATP-dependent conversion of 5-aminoimidazole ribonucleotide (AIR) and HCO(3)(-) to N5-carboxyaminoimidazole ribonucleotide (N5-CAIR).</text>
</comment>
<comment type="catalytic activity">
    <reaction evidence="4">
        <text>5-amino-1-(5-phospho-beta-D-ribosyl)imidazole + hydrogencarbonate + ATP = 5-carboxyamino-1-(5-phospho-D-ribosyl)imidazole + ADP + phosphate + 2 H(+)</text>
        <dbReference type="Rhea" id="RHEA:19317"/>
        <dbReference type="ChEBI" id="CHEBI:15378"/>
        <dbReference type="ChEBI" id="CHEBI:17544"/>
        <dbReference type="ChEBI" id="CHEBI:30616"/>
        <dbReference type="ChEBI" id="CHEBI:43474"/>
        <dbReference type="ChEBI" id="CHEBI:58730"/>
        <dbReference type="ChEBI" id="CHEBI:137981"/>
        <dbReference type="ChEBI" id="CHEBI:456216"/>
        <dbReference type="EC" id="6.3.4.18"/>
    </reaction>
</comment>
<dbReference type="InterPro" id="IPR003135">
    <property type="entry name" value="ATP-grasp_carboxylate-amine"/>
</dbReference>
<dbReference type="InterPro" id="IPR054350">
    <property type="entry name" value="PurT/PurK_preATP-grasp"/>
</dbReference>
<feature type="domain" description="ATP-grasp" evidence="5">
    <location>
        <begin position="105"/>
        <end position="291"/>
    </location>
</feature>
<dbReference type="HAMAP" id="MF_01928">
    <property type="entry name" value="PurK"/>
    <property type="match status" value="1"/>
</dbReference>
<feature type="binding site" evidence="4">
    <location>
        <position position="101"/>
    </location>
    <ligand>
        <name>ATP</name>
        <dbReference type="ChEBI" id="CHEBI:30616"/>
    </ligand>
</feature>
<dbReference type="InterPro" id="IPR016185">
    <property type="entry name" value="PreATP-grasp_dom_sf"/>
</dbReference>
<dbReference type="SUPFAM" id="SSF51246">
    <property type="entry name" value="Rudiment single hybrid motif"/>
    <property type="match status" value="1"/>
</dbReference>
<dbReference type="RefSeq" id="WP_142928939.1">
    <property type="nucleotide sequence ID" value="NZ_ML660102.1"/>
</dbReference>
<dbReference type="OrthoDB" id="9804625at2"/>
<reference evidence="6 7" key="1">
    <citation type="submission" date="2019-06" db="EMBL/GenBank/DDBJ databases">
        <title>Whole genome sequence for Cellvibrionaceae sp. R142.</title>
        <authorList>
            <person name="Wang G."/>
        </authorList>
    </citation>
    <scope>NUCLEOTIDE SEQUENCE [LARGE SCALE GENOMIC DNA]</scope>
    <source>
        <strain evidence="6 7">R142</strain>
    </source>
</reference>
<dbReference type="Gene3D" id="3.30.1490.20">
    <property type="entry name" value="ATP-grasp fold, A domain"/>
    <property type="match status" value="1"/>
</dbReference>
<dbReference type="SUPFAM" id="SSF56059">
    <property type="entry name" value="Glutathione synthetase ATP-binding domain-like"/>
    <property type="match status" value="1"/>
</dbReference>
<dbReference type="GO" id="GO:0004638">
    <property type="term" value="F:phosphoribosylaminoimidazole carboxylase activity"/>
    <property type="evidence" value="ECO:0007669"/>
    <property type="project" value="InterPro"/>
</dbReference>
<dbReference type="PROSITE" id="PS50975">
    <property type="entry name" value="ATP_GRASP"/>
    <property type="match status" value="1"/>
</dbReference>
<dbReference type="InterPro" id="IPR011761">
    <property type="entry name" value="ATP-grasp"/>
</dbReference>
<comment type="subunit">
    <text evidence="4">Homodimer.</text>
</comment>
<dbReference type="Gene3D" id="3.40.50.20">
    <property type="match status" value="1"/>
</dbReference>
<evidence type="ECO:0000256" key="2">
    <source>
        <dbReference type="ARBA" id="ARBA00022755"/>
    </source>
</evidence>
<sequence length="369" mass="40425">MSTRIAIVGSGQLARMMALDGIPMGMCFSFLVEAKESTDCVDGLGRIVVRRGEAEKIYEDLGKPDVITVEKEHVDIDLLRQLQAHCAVHPNPDALEIFKNRKREKLSLQSLGIPLAAFQSVSSAADLQQAVQTLDKPIFLKSEEEGYDGYNQYRITADNETEVIDSIDFPSAWVAEGFVAFEREVSFLAARNVRGDIVFYPAVENLHSNGTLLRSIAPAPSVSEPLLAAGRKYLEDILVKTDYVGLICMECFVVGERLLVNEIAPRVHNSGHWTSKGALTSQFENHLRAITDLPLGSTQPQGISGMLNLLGVTLSAAQASEERCFLTLYGKTPQPRRKLGHITINSDSYEDVAARLAAMEKLAYGGVSV</sequence>
<evidence type="ECO:0000256" key="4">
    <source>
        <dbReference type="HAMAP-Rule" id="MF_01928"/>
    </source>
</evidence>
<dbReference type="Pfam" id="PF22660">
    <property type="entry name" value="RS_preATP-grasp-like"/>
    <property type="match status" value="1"/>
</dbReference>
<accession>A0A545T025</accession>
<dbReference type="SUPFAM" id="SSF52440">
    <property type="entry name" value="PreATP-grasp domain"/>
    <property type="match status" value="1"/>
</dbReference>
<dbReference type="GO" id="GO:0046872">
    <property type="term" value="F:metal ion binding"/>
    <property type="evidence" value="ECO:0007669"/>
    <property type="project" value="InterPro"/>
</dbReference>
<feature type="binding site" evidence="4">
    <location>
        <position position="141"/>
    </location>
    <ligand>
        <name>ATP</name>
        <dbReference type="ChEBI" id="CHEBI:30616"/>
    </ligand>
</feature>
<feature type="binding site" evidence="4">
    <location>
        <position position="207"/>
    </location>
    <ligand>
        <name>ATP</name>
        <dbReference type="ChEBI" id="CHEBI:30616"/>
    </ligand>
</feature>
<dbReference type="AlphaFoldDB" id="A0A545T025"/>
<comment type="caution">
    <text evidence="6">The sequence shown here is derived from an EMBL/GenBank/DDBJ whole genome shotgun (WGS) entry which is preliminary data.</text>
</comment>
<dbReference type="EC" id="6.3.4.18" evidence="4"/>
<protein>
    <recommendedName>
        <fullName evidence="4">N5-carboxyaminoimidazole ribonucleotide synthase</fullName>
        <shortName evidence="4">N5-CAIR synthase</shortName>
        <ecNumber evidence="4">6.3.4.18</ecNumber>
    </recommendedName>
    <alternativeName>
        <fullName evidence="4">5-(carboxyamino)imidazole ribonucleotide synthetase</fullName>
    </alternativeName>
</protein>
<comment type="pathway">
    <text evidence="4">Purine metabolism; IMP biosynthesis via de novo pathway; 5-amino-1-(5-phospho-D-ribosyl)imidazole-4-carboxylate from 5-amino-1-(5-phospho-D-ribosyl)imidazole (N5-CAIR route): step 1/2.</text>
</comment>
<dbReference type="GO" id="GO:0034028">
    <property type="term" value="F:5-(carboxyamino)imidazole ribonucleotide synthase activity"/>
    <property type="evidence" value="ECO:0007669"/>
    <property type="project" value="UniProtKB-UniRule"/>
</dbReference>
<dbReference type="Proteomes" id="UP000319732">
    <property type="component" value="Unassembled WGS sequence"/>
</dbReference>
<dbReference type="GO" id="GO:0006189">
    <property type="term" value="P:'de novo' IMP biosynthetic process"/>
    <property type="evidence" value="ECO:0007669"/>
    <property type="project" value="UniProtKB-UniRule"/>
</dbReference>
<feature type="binding site" evidence="4">
    <location>
        <begin position="176"/>
        <end position="179"/>
    </location>
    <ligand>
        <name>ATP</name>
        <dbReference type="ChEBI" id="CHEBI:30616"/>
    </ligand>
</feature>
<dbReference type="InterPro" id="IPR040686">
    <property type="entry name" value="PurK_C"/>
</dbReference>
<comment type="caution">
    <text evidence="4">Lacks conserved residue(s) required for the propagation of feature annotation.</text>
</comment>
<dbReference type="PANTHER" id="PTHR11609:SF5">
    <property type="entry name" value="PHOSPHORIBOSYLAMINOIMIDAZOLE CARBOXYLASE"/>
    <property type="match status" value="1"/>
</dbReference>
<feature type="binding site" evidence="4">
    <location>
        <position position="184"/>
    </location>
    <ligand>
        <name>ATP</name>
        <dbReference type="ChEBI" id="CHEBI:30616"/>
    </ligand>
</feature>
<dbReference type="GO" id="GO:0005829">
    <property type="term" value="C:cytosol"/>
    <property type="evidence" value="ECO:0007669"/>
    <property type="project" value="TreeGrafter"/>
</dbReference>
<comment type="similarity">
    <text evidence="4">Belongs to the PurK/PurT family.</text>
</comment>
<proteinExistence type="inferred from homology"/>
<dbReference type="Pfam" id="PF17769">
    <property type="entry name" value="PurK_C"/>
    <property type="match status" value="1"/>
</dbReference>
<dbReference type="PANTHER" id="PTHR11609">
    <property type="entry name" value="PURINE BIOSYNTHESIS PROTEIN 6/7, PUR6/7"/>
    <property type="match status" value="1"/>
</dbReference>
<evidence type="ECO:0000313" key="7">
    <source>
        <dbReference type="Proteomes" id="UP000319732"/>
    </source>
</evidence>
<keyword evidence="4 6" id="KW-0436">Ligase</keyword>
<keyword evidence="3 4" id="KW-0067">ATP-binding</keyword>
<dbReference type="GO" id="GO:0005524">
    <property type="term" value="F:ATP binding"/>
    <property type="evidence" value="ECO:0007669"/>
    <property type="project" value="UniProtKB-UniRule"/>
</dbReference>
<keyword evidence="1 4" id="KW-0547">Nucleotide-binding</keyword>
<evidence type="ECO:0000256" key="3">
    <source>
        <dbReference type="ARBA" id="ARBA00022840"/>
    </source>
</evidence>
<organism evidence="6 7">
    <name type="scientific">Exilibacterium tricleocarpae</name>
    <dbReference type="NCBI Taxonomy" id="2591008"/>
    <lineage>
        <taxon>Bacteria</taxon>
        <taxon>Pseudomonadati</taxon>
        <taxon>Pseudomonadota</taxon>
        <taxon>Gammaproteobacteria</taxon>
        <taxon>Cellvibrionales</taxon>
        <taxon>Cellvibrionaceae</taxon>
        <taxon>Exilibacterium</taxon>
    </lineage>
</organism>
<gene>
    <name evidence="4" type="primary">purK</name>
    <name evidence="6" type="ORF">FKG94_21135</name>
</gene>
<keyword evidence="2 4" id="KW-0658">Purine biosynthesis</keyword>
<evidence type="ECO:0000313" key="6">
    <source>
        <dbReference type="EMBL" id="TQV70529.1"/>
    </source>
</evidence>
<dbReference type="EMBL" id="VHSG01000024">
    <property type="protein sequence ID" value="TQV70529.1"/>
    <property type="molecule type" value="Genomic_DNA"/>
</dbReference>
<dbReference type="Gene3D" id="3.30.470.20">
    <property type="entry name" value="ATP-grasp fold, B domain"/>
    <property type="match status" value="1"/>
</dbReference>
<dbReference type="InterPro" id="IPR005875">
    <property type="entry name" value="PurK"/>
</dbReference>
<dbReference type="Pfam" id="PF02222">
    <property type="entry name" value="ATP-grasp"/>
    <property type="match status" value="1"/>
</dbReference>
<keyword evidence="7" id="KW-1185">Reference proteome</keyword>